<dbReference type="EMBL" id="CDOL01000290">
    <property type="protein sequence ID" value="CEN54579.1"/>
    <property type="molecule type" value="Genomic_DNA"/>
</dbReference>
<organism evidence="2 3">
    <name type="scientific">Capnocytophaga canis</name>
    <dbReference type="NCBI Taxonomy" id="1848903"/>
    <lineage>
        <taxon>Bacteria</taxon>
        <taxon>Pseudomonadati</taxon>
        <taxon>Bacteroidota</taxon>
        <taxon>Flavobacteriia</taxon>
        <taxon>Flavobacteriales</taxon>
        <taxon>Flavobacteriaceae</taxon>
        <taxon>Capnocytophaga</taxon>
    </lineage>
</organism>
<evidence type="ECO:0000313" key="3">
    <source>
        <dbReference type="Proteomes" id="UP000038200"/>
    </source>
</evidence>
<dbReference type="EMBL" id="CDOI01000189">
    <property type="protein sequence ID" value="CEN49023.1"/>
    <property type="molecule type" value="Genomic_DNA"/>
</dbReference>
<evidence type="ECO:0000313" key="4">
    <source>
        <dbReference type="Proteomes" id="UP000045051"/>
    </source>
</evidence>
<name>A0A0B7IV95_9FLAO</name>
<proteinExistence type="predicted"/>
<gene>
    <name evidence="1" type="ORF">CCAND38_740010</name>
    <name evidence="2" type="ORF">CCAND93_960010</name>
</gene>
<evidence type="ECO:0000313" key="1">
    <source>
        <dbReference type="EMBL" id="CEN49023.1"/>
    </source>
</evidence>
<sequence>MLNTNILNILYNYKGSSVLSKDSERFYKATNIPIVLKLTKSQ</sequence>
<protein>
    <submittedName>
        <fullName evidence="2">Uncharacterized protein</fullName>
    </submittedName>
</protein>
<evidence type="ECO:0000313" key="2">
    <source>
        <dbReference type="EMBL" id="CEN54579.1"/>
    </source>
</evidence>
<dbReference type="AlphaFoldDB" id="A0A0B7IV95"/>
<dbReference type="Proteomes" id="UP000045051">
    <property type="component" value="Unassembled WGS sequence"/>
</dbReference>
<dbReference type="STRING" id="1848903.CCAND38_740010"/>
<keyword evidence="4" id="KW-1185">Reference proteome</keyword>
<dbReference type="Proteomes" id="UP000038200">
    <property type="component" value="Unassembled WGS sequence"/>
</dbReference>
<reference evidence="3 4" key="1">
    <citation type="submission" date="2015-01" db="EMBL/GenBank/DDBJ databases">
        <authorList>
            <person name="MANFREDI Pablo"/>
        </authorList>
    </citation>
    <scope>NUCLEOTIDE SEQUENCE [LARGE SCALE GENOMIC DNA]</scope>
    <source>
        <strain evidence="1 4">CcD38</strain>
        <strain evidence="2 3">CcD93</strain>
    </source>
</reference>
<accession>A0A0B7IV95</accession>